<protein>
    <submittedName>
        <fullName evidence="2">Uncharacterized protein</fullName>
    </submittedName>
</protein>
<dbReference type="HOGENOM" id="CLU_815715_0_0_9"/>
<sequence length="340" mass="39179">MKRRRILYIFCLLIVLGVNIFYVEYQIFIMLVLMLVIPACSWFVYFISALGMGISMQIKNNVVLKGSKVHLMLIKKNKYNLAFVNGQIHVKYKYYHTGDEFSYTVDIKSGLGKSAGVIDIPVDYCGYIYLWVESIDMCDYLGLFHKRKKYTGLSKVYIVPEYAQADIIQTDGGYSEDMDDAVLYLKSAGDEVSELREYREGDSPRYIHWKKSSILAEDDFIIKEYDNNIYKTVFLVVDTLETGKDKRLSVMSRIYQDAYSQGIAYLEQGIICEYVGWDNSAGNIVRYNFYDNETCMKALMGIMNLKCSVSAAYKACQKLYDLDGIELSSEPIIITYKENE</sequence>
<dbReference type="PANTHER" id="PTHR34351">
    <property type="entry name" value="SLR1927 PROTEIN-RELATED"/>
    <property type="match status" value="1"/>
</dbReference>
<evidence type="ECO:0000256" key="1">
    <source>
        <dbReference type="SAM" id="Phobius"/>
    </source>
</evidence>
<dbReference type="PANTHER" id="PTHR34351:SF1">
    <property type="entry name" value="SLR1927 PROTEIN"/>
    <property type="match status" value="1"/>
</dbReference>
<keyword evidence="1" id="KW-0812">Transmembrane</keyword>
<dbReference type="Proteomes" id="UP000001476">
    <property type="component" value="Chromosome"/>
</dbReference>
<dbReference type="RefSeq" id="WP_012740216.1">
    <property type="nucleotide sequence ID" value="NC_012778.1"/>
</dbReference>
<dbReference type="GeneID" id="41356643"/>
<proteinExistence type="predicted"/>
<gene>
    <name evidence="2" type="ordered locus">EUBELI_02001</name>
</gene>
<evidence type="ECO:0000313" key="3">
    <source>
        <dbReference type="Proteomes" id="UP000001476"/>
    </source>
</evidence>
<keyword evidence="1" id="KW-0472">Membrane</keyword>
<dbReference type="KEGG" id="eel:EUBELI_02001"/>
<reference evidence="2 3" key="1">
    <citation type="journal article" date="2009" name="Proc. Natl. Acad. Sci. U.S.A.">
        <title>Characterizing a model human gut microbiota composed of members of its two dominant bacterial phyla.</title>
        <authorList>
            <person name="Mahowald M.A."/>
            <person name="Rey F.E."/>
            <person name="Seedorf H."/>
            <person name="Turnbaugh P.J."/>
            <person name="Fulton R.S."/>
            <person name="Wollam A."/>
            <person name="Shah N."/>
            <person name="Wang C."/>
            <person name="Magrini V."/>
            <person name="Wilson R.K."/>
            <person name="Cantarel B.L."/>
            <person name="Coutinho P.M."/>
            <person name="Henrissat B."/>
            <person name="Crock L.W."/>
            <person name="Russell A."/>
            <person name="Verberkmoes N.C."/>
            <person name="Hettich R.L."/>
            <person name="Gordon J.I."/>
        </authorList>
    </citation>
    <scope>NUCLEOTIDE SEQUENCE [LARGE SCALE GENOMIC DNA]</scope>
    <source>
        <strain evidence="3">ATCC 27750 / DSM 3376 / VPI C15-48 / C15-B4</strain>
    </source>
</reference>
<dbReference type="STRING" id="515620.EUBELI_02001"/>
<dbReference type="eggNOG" id="COG1721">
    <property type="taxonomic scope" value="Bacteria"/>
</dbReference>
<dbReference type="EMBL" id="CP001104">
    <property type="protein sequence ID" value="ACR72984.1"/>
    <property type="molecule type" value="Genomic_DNA"/>
</dbReference>
<feature type="transmembrane region" description="Helical" evidence="1">
    <location>
        <begin position="7"/>
        <end position="23"/>
    </location>
</feature>
<keyword evidence="3" id="KW-1185">Reference proteome</keyword>
<feature type="transmembrane region" description="Helical" evidence="1">
    <location>
        <begin position="29"/>
        <end position="50"/>
    </location>
</feature>
<organism evidence="2 3">
    <name type="scientific">Lachnospira eligens (strain ATCC 27750 / DSM 3376 / VPI C15-48 / C15-B4)</name>
    <name type="common">Eubacterium eligens</name>
    <dbReference type="NCBI Taxonomy" id="515620"/>
    <lineage>
        <taxon>Bacteria</taxon>
        <taxon>Bacillati</taxon>
        <taxon>Bacillota</taxon>
        <taxon>Clostridia</taxon>
        <taxon>Lachnospirales</taxon>
        <taxon>Lachnospiraceae</taxon>
        <taxon>Lachnospira</taxon>
    </lineage>
</organism>
<accession>C4Z4U5</accession>
<evidence type="ECO:0000313" key="2">
    <source>
        <dbReference type="EMBL" id="ACR72984.1"/>
    </source>
</evidence>
<dbReference type="AlphaFoldDB" id="C4Z4U5"/>
<name>C4Z4U5_LACE2</name>
<keyword evidence="1" id="KW-1133">Transmembrane helix</keyword>